<evidence type="ECO:0000256" key="3">
    <source>
        <dbReference type="ARBA" id="ARBA00022989"/>
    </source>
</evidence>
<comment type="caution">
    <text evidence="7">The sequence shown here is derived from an EMBL/GenBank/DDBJ whole genome shotgun (WGS) entry which is preliminary data.</text>
</comment>
<evidence type="ECO:0000256" key="1">
    <source>
        <dbReference type="ARBA" id="ARBA00022475"/>
    </source>
</evidence>
<dbReference type="PANTHER" id="PTHR22550:SF5">
    <property type="entry name" value="LEUCINE ZIPPER PROTEIN 4"/>
    <property type="match status" value="1"/>
</dbReference>
<dbReference type="OrthoDB" id="8882959at2"/>
<feature type="transmembrane region" description="Helical" evidence="5">
    <location>
        <begin position="6"/>
        <end position="25"/>
    </location>
</feature>
<dbReference type="PROSITE" id="PS50234">
    <property type="entry name" value="VWFA"/>
    <property type="match status" value="1"/>
</dbReference>
<dbReference type="InterPro" id="IPR036465">
    <property type="entry name" value="vWFA_dom_sf"/>
</dbReference>
<evidence type="ECO:0000313" key="8">
    <source>
        <dbReference type="Proteomes" id="UP000295388"/>
    </source>
</evidence>
<dbReference type="Pfam" id="PF07584">
    <property type="entry name" value="BatA"/>
    <property type="match status" value="1"/>
</dbReference>
<feature type="transmembrane region" description="Helical" evidence="5">
    <location>
        <begin position="294"/>
        <end position="313"/>
    </location>
</feature>
<keyword evidence="1" id="KW-1003">Cell membrane</keyword>
<sequence>MEFLSPGRLWFLLLIPVVVAAYIFLQRRRSQYALRFTNVALLDRVAPRQPQWRRHVAVVLGLLGAMACIVAFAQPKDEVKVPRERATIVVTIDVSLSMMATDVDPNRLEAVKVAAKRFVTSLPAKFNISLVSFAGTASIVVPPTIDRATVLRSIDGLELAESTATGEAIFTSLQALTQVPPDPEHPDEPAPARIVLMSDGKRTVGRTAQEGAQAAKEKEVPVYTVAFGTDSGFIEMDGIRQRVPPDRADLKAVAEITGGQSYTAESADEIKEVYENIGSSVGYDTVDKEITARFAGIAMLLTLMAAGASVALASRFP</sequence>
<organism evidence="7 8">
    <name type="scientific">Kribbella caucasensis</name>
    <dbReference type="NCBI Taxonomy" id="2512215"/>
    <lineage>
        <taxon>Bacteria</taxon>
        <taxon>Bacillati</taxon>
        <taxon>Actinomycetota</taxon>
        <taxon>Actinomycetes</taxon>
        <taxon>Propionibacteriales</taxon>
        <taxon>Kribbellaceae</taxon>
        <taxon>Kribbella</taxon>
    </lineage>
</organism>
<dbReference type="EMBL" id="SNWQ01000015">
    <property type="protein sequence ID" value="TDO44557.1"/>
    <property type="molecule type" value="Genomic_DNA"/>
</dbReference>
<dbReference type="SMART" id="SM00327">
    <property type="entry name" value="VWA"/>
    <property type="match status" value="1"/>
</dbReference>
<dbReference type="InterPro" id="IPR024163">
    <property type="entry name" value="Aerotolerance_reg_N"/>
</dbReference>
<gene>
    <name evidence="7" type="ORF">EV643_11556</name>
</gene>
<keyword evidence="2 5" id="KW-0812">Transmembrane</keyword>
<dbReference type="PANTHER" id="PTHR22550">
    <property type="entry name" value="SPORE GERMINATION PROTEIN"/>
    <property type="match status" value="1"/>
</dbReference>
<dbReference type="Gene3D" id="3.40.50.410">
    <property type="entry name" value="von Willebrand factor, type A domain"/>
    <property type="match status" value="1"/>
</dbReference>
<evidence type="ECO:0000313" key="7">
    <source>
        <dbReference type="EMBL" id="TDO44557.1"/>
    </source>
</evidence>
<reference evidence="7 8" key="1">
    <citation type="submission" date="2019-03" db="EMBL/GenBank/DDBJ databases">
        <title>Genomic Encyclopedia of Type Strains, Phase III (KMG-III): the genomes of soil and plant-associated and newly described type strains.</title>
        <authorList>
            <person name="Whitman W."/>
        </authorList>
    </citation>
    <scope>NUCLEOTIDE SEQUENCE [LARGE SCALE GENOMIC DNA]</scope>
    <source>
        <strain evidence="7 8">VKM Ac-2527</strain>
    </source>
</reference>
<proteinExistence type="predicted"/>
<dbReference type="Proteomes" id="UP000295388">
    <property type="component" value="Unassembled WGS sequence"/>
</dbReference>
<evidence type="ECO:0000259" key="6">
    <source>
        <dbReference type="PROSITE" id="PS50234"/>
    </source>
</evidence>
<keyword evidence="3 5" id="KW-1133">Transmembrane helix</keyword>
<keyword evidence="8" id="KW-1185">Reference proteome</keyword>
<feature type="transmembrane region" description="Helical" evidence="5">
    <location>
        <begin position="56"/>
        <end position="73"/>
    </location>
</feature>
<accession>A0A4R6K5G5</accession>
<dbReference type="Pfam" id="PF13519">
    <property type="entry name" value="VWA_2"/>
    <property type="match status" value="1"/>
</dbReference>
<evidence type="ECO:0000256" key="4">
    <source>
        <dbReference type="ARBA" id="ARBA00023136"/>
    </source>
</evidence>
<evidence type="ECO:0000256" key="5">
    <source>
        <dbReference type="SAM" id="Phobius"/>
    </source>
</evidence>
<dbReference type="AlphaFoldDB" id="A0A4R6K5G5"/>
<name>A0A4R6K5G5_9ACTN</name>
<protein>
    <submittedName>
        <fullName evidence="7">Ca-activated chloride channel family protein</fullName>
    </submittedName>
</protein>
<keyword evidence="4 5" id="KW-0472">Membrane</keyword>
<feature type="domain" description="VWFA" evidence="6">
    <location>
        <begin position="87"/>
        <end position="277"/>
    </location>
</feature>
<dbReference type="InterPro" id="IPR050768">
    <property type="entry name" value="UPF0353/GerABKA_families"/>
</dbReference>
<dbReference type="RefSeq" id="WP_133803108.1">
    <property type="nucleotide sequence ID" value="NZ_SNWQ01000015.1"/>
</dbReference>
<evidence type="ECO:0000256" key="2">
    <source>
        <dbReference type="ARBA" id="ARBA00022692"/>
    </source>
</evidence>
<dbReference type="SUPFAM" id="SSF53300">
    <property type="entry name" value="vWA-like"/>
    <property type="match status" value="1"/>
</dbReference>
<dbReference type="InterPro" id="IPR002035">
    <property type="entry name" value="VWF_A"/>
</dbReference>